<comment type="similarity">
    <text evidence="6">Belongs to the TVP38/TMEM64 family.</text>
</comment>
<feature type="transmembrane region" description="Helical" evidence="6">
    <location>
        <begin position="48"/>
        <end position="79"/>
    </location>
</feature>
<feature type="transmembrane region" description="Helical" evidence="6">
    <location>
        <begin position="6"/>
        <end position="27"/>
    </location>
</feature>
<feature type="transmembrane region" description="Helical" evidence="6">
    <location>
        <begin position="162"/>
        <end position="180"/>
    </location>
</feature>
<evidence type="ECO:0000259" key="7">
    <source>
        <dbReference type="Pfam" id="PF09335"/>
    </source>
</evidence>
<dbReference type="OrthoDB" id="9812980at2"/>
<dbReference type="AlphaFoldDB" id="A0A381JAL8"/>
<dbReference type="RefSeq" id="WP_115641667.1">
    <property type="nucleotide sequence ID" value="NZ_UFWZ01000001.1"/>
</dbReference>
<evidence type="ECO:0000256" key="6">
    <source>
        <dbReference type="RuleBase" id="RU366058"/>
    </source>
</evidence>
<protein>
    <recommendedName>
        <fullName evidence="6">TVP38/TMEM64 family membrane protein</fullName>
    </recommendedName>
</protein>
<keyword evidence="9" id="KW-1185">Reference proteome</keyword>
<organism evidence="8 9">
    <name type="scientific">Clostridium putrefaciens</name>
    <dbReference type="NCBI Taxonomy" id="99675"/>
    <lineage>
        <taxon>Bacteria</taxon>
        <taxon>Bacillati</taxon>
        <taxon>Bacillota</taxon>
        <taxon>Clostridia</taxon>
        <taxon>Eubacteriales</taxon>
        <taxon>Clostridiaceae</taxon>
        <taxon>Clostridium</taxon>
    </lineage>
</organism>
<evidence type="ECO:0000313" key="8">
    <source>
        <dbReference type="EMBL" id="SUY47778.1"/>
    </source>
</evidence>
<dbReference type="InterPro" id="IPR032816">
    <property type="entry name" value="VTT_dom"/>
</dbReference>
<feature type="domain" description="VTT" evidence="7">
    <location>
        <begin position="66"/>
        <end position="182"/>
    </location>
</feature>
<evidence type="ECO:0000256" key="5">
    <source>
        <dbReference type="ARBA" id="ARBA00023136"/>
    </source>
</evidence>
<dbReference type="InterPro" id="IPR015414">
    <property type="entry name" value="TMEM64"/>
</dbReference>
<reference evidence="8 9" key="1">
    <citation type="submission" date="2018-06" db="EMBL/GenBank/DDBJ databases">
        <authorList>
            <consortium name="Pathogen Informatics"/>
            <person name="Doyle S."/>
        </authorList>
    </citation>
    <scope>NUCLEOTIDE SEQUENCE [LARGE SCALE GENOMIC DNA]</scope>
    <source>
        <strain evidence="8 9">NCTC9836</strain>
    </source>
</reference>
<proteinExistence type="inferred from homology"/>
<feature type="transmembrane region" description="Helical" evidence="6">
    <location>
        <begin position="192"/>
        <end position="210"/>
    </location>
</feature>
<keyword evidence="4 6" id="KW-1133">Transmembrane helix</keyword>
<comment type="subcellular location">
    <subcellularLocation>
        <location evidence="1 6">Cell membrane</location>
        <topology evidence="1 6">Multi-pass membrane protein</topology>
    </subcellularLocation>
</comment>
<evidence type="ECO:0000256" key="2">
    <source>
        <dbReference type="ARBA" id="ARBA00022475"/>
    </source>
</evidence>
<evidence type="ECO:0000256" key="1">
    <source>
        <dbReference type="ARBA" id="ARBA00004651"/>
    </source>
</evidence>
<dbReference type="PANTHER" id="PTHR12677:SF49">
    <property type="entry name" value="TVP38_TMEM64 FAMILY MEMBRANE PROTEIN"/>
    <property type="match status" value="1"/>
</dbReference>
<gene>
    <name evidence="8" type="primary">ydjZ_3</name>
    <name evidence="8" type="ORF">NCTC9836_02119</name>
</gene>
<dbReference type="PANTHER" id="PTHR12677">
    <property type="entry name" value="GOLGI APPARATUS MEMBRANE PROTEIN TVP38-RELATED"/>
    <property type="match status" value="1"/>
</dbReference>
<name>A0A381JAL8_9CLOT</name>
<dbReference type="Proteomes" id="UP000254664">
    <property type="component" value="Unassembled WGS sequence"/>
</dbReference>
<dbReference type="GO" id="GO:0005886">
    <property type="term" value="C:plasma membrane"/>
    <property type="evidence" value="ECO:0007669"/>
    <property type="project" value="UniProtKB-SubCell"/>
</dbReference>
<accession>A0A381JAL8</accession>
<evidence type="ECO:0000313" key="9">
    <source>
        <dbReference type="Proteomes" id="UP000254664"/>
    </source>
</evidence>
<evidence type="ECO:0000256" key="3">
    <source>
        <dbReference type="ARBA" id="ARBA00022692"/>
    </source>
</evidence>
<sequence>MNKKNRERLIISLFIVVFLIFMFINRGRLRQFISLGNFIAYVRSYGKYAFVCFILIFALKPLVLIVPSAMFSIAAGIVFGPVKGFVVNMIGFFLSGTLAFYLSRFLGKDFVDKILKGRALNFNNNMEKDGFKVLFLLRLPPVLPYDPLSYTSGLTKITYRSFILASVLGVIPETICYSYMGENILNPLSAKFIVPSLIVLSATVLSTLAFNKSKKTDNLSEKK</sequence>
<dbReference type="EMBL" id="UFWZ01000001">
    <property type="protein sequence ID" value="SUY47778.1"/>
    <property type="molecule type" value="Genomic_DNA"/>
</dbReference>
<keyword evidence="5 6" id="KW-0472">Membrane</keyword>
<keyword evidence="3 6" id="KW-0812">Transmembrane</keyword>
<dbReference type="Pfam" id="PF09335">
    <property type="entry name" value="VTT_dom"/>
    <property type="match status" value="1"/>
</dbReference>
<evidence type="ECO:0000256" key="4">
    <source>
        <dbReference type="ARBA" id="ARBA00022989"/>
    </source>
</evidence>
<keyword evidence="2 6" id="KW-1003">Cell membrane</keyword>
<feature type="transmembrane region" description="Helical" evidence="6">
    <location>
        <begin position="85"/>
        <end position="106"/>
    </location>
</feature>